<name>A0ABQ9WRM1_9EUKA</name>
<evidence type="ECO:0000313" key="2">
    <source>
        <dbReference type="EMBL" id="KAK2953180.1"/>
    </source>
</evidence>
<evidence type="ECO:0000313" key="3">
    <source>
        <dbReference type="Proteomes" id="UP001281761"/>
    </source>
</evidence>
<evidence type="ECO:0000313" key="1">
    <source>
        <dbReference type="EMBL" id="KAK2942149.1"/>
    </source>
</evidence>
<proteinExistence type="predicted"/>
<dbReference type="EMBL" id="JARBJD010000094">
    <property type="protein sequence ID" value="KAK2953180.1"/>
    <property type="molecule type" value="Genomic_DNA"/>
</dbReference>
<keyword evidence="3" id="KW-1185">Reference proteome</keyword>
<accession>A0ABQ9WRM1</accession>
<dbReference type="EMBL" id="JARBJD010000430">
    <property type="protein sequence ID" value="KAK2942149.1"/>
    <property type="molecule type" value="Genomic_DNA"/>
</dbReference>
<sequence>MKRCSAVISNETSINHQSEIRRTHSPLVLVRGNAKAGGEGGALHVICSSSIGPSAQTTYAIFEDCESGSGKGNYMLLDGNVLWGIDDFERSKSAVGLAGY</sequence>
<protein>
    <submittedName>
        <fullName evidence="1">Uncharacterized protein</fullName>
    </submittedName>
</protein>
<organism evidence="1 3">
    <name type="scientific">Blattamonas nauphoetae</name>
    <dbReference type="NCBI Taxonomy" id="2049346"/>
    <lineage>
        <taxon>Eukaryota</taxon>
        <taxon>Metamonada</taxon>
        <taxon>Preaxostyla</taxon>
        <taxon>Oxymonadida</taxon>
        <taxon>Blattamonas</taxon>
    </lineage>
</organism>
<gene>
    <name evidence="2" type="ORF">BLNAU_11805</name>
    <name evidence="1" type="ORF">BLNAU_22945</name>
</gene>
<reference evidence="1 3" key="1">
    <citation type="journal article" date="2022" name="bioRxiv">
        <title>Genomics of Preaxostyla Flagellates Illuminates Evolutionary Transitions and the Path Towards Mitochondrial Loss.</title>
        <authorList>
            <person name="Novak L.V.F."/>
            <person name="Treitli S.C."/>
            <person name="Pyrih J."/>
            <person name="Halakuc P."/>
            <person name="Pipaliya S.V."/>
            <person name="Vacek V."/>
            <person name="Brzon O."/>
            <person name="Soukal P."/>
            <person name="Eme L."/>
            <person name="Dacks J.B."/>
            <person name="Karnkowska A."/>
            <person name="Elias M."/>
            <person name="Hampl V."/>
        </authorList>
    </citation>
    <scope>NUCLEOTIDE SEQUENCE [LARGE SCALE GENOMIC DNA]</scope>
    <source>
        <strain evidence="1">NAU3</strain>
        <tissue evidence="1">Gut</tissue>
    </source>
</reference>
<comment type="caution">
    <text evidence="1">The sequence shown here is derived from an EMBL/GenBank/DDBJ whole genome shotgun (WGS) entry which is preliminary data.</text>
</comment>
<dbReference type="Proteomes" id="UP001281761">
    <property type="component" value="Unassembled WGS sequence"/>
</dbReference>